<reference evidence="3" key="1">
    <citation type="submission" date="2016-05" db="EMBL/GenBank/DDBJ databases">
        <authorList>
            <person name="Naeem Raeece"/>
        </authorList>
    </citation>
    <scope>NUCLEOTIDE SEQUENCE [LARGE SCALE GENOMIC DNA]</scope>
</reference>
<sequence>MEGKRDNVNIKPEIKKILKSIRESENTKDKFVNILKLTKNTKSIEENDKYTILKAIDCEFLCLLLRSKNEFRLFTLRLINSLISKSTSSILKKCVPFVNSIIFYYLHDVKRVHRRVKKGYDSAGGNYSAESGSSCEDENKEQPSGTDSMKDINLIYNECLIFFLKMEPLLKVEEMVRSTYMNYENNDLDVDVEMYFFNKRLKKKYREENITSSKYINGNSKNCHGKTEKENNDKRDMSDDMTGERNSSDSEDIDSDSTLSENEDENFISKGDDIYFSDEENVCIIELILSLLKENISVREILKGELLTSHDGTPHNGSLHQVEKNDISEKCSDKENKKKSEHFTEISITTATEVKGKTDGEYTKEDTLLCKENVNLSLLFLNNIILKLPHNKFVREYFFFLNKVIENYEQENRITAINCLTNMNVYIKKYNLQNILDKNCIFKFYANIIYLFSEMKNEKEKKNVYILYSTVYTCLNFMYVNKISSDIFKTPLSYMNVELYLFFEDVIKFVHKKDTNNFLFDRTHFDHMIRLICNNIGYIISFLSQNCSLSSEFAVGDDSHEDVHQREANPSVNGIKDRESNNKNVIEGDLSDSLEGQLCSGNSYPSPQKDISKEHITNEKREKGTNNRNSYICTIRETKEEKKKTNKQKTVEVSDVYLILTKVKKSIELLVEFFKDIKNEFKREKKNDNHFRMFKEKFKDELDSLICLFCNYLLHENVHYVDDFLSLLELFSECVGEKNFYFFLLVIKNIDADRYFSNKTFMTKLFLYVLDVSMKNVVHIKILFSVFSKCPFDVMQFVQVNSWEHVLENFRWSDGVSEKGEISGNGNTSGRIETVANLGTIEYQANEYNLIEPLHAPVDKLSNVRFVYIICEDEYRKKSGDNNFKENIQNIVLFSAHFFLRYYFNILHQKGETVAHKRFDVFRDNYYNICNSQIDKDERKFFLSVKVLLCISSLLFMRFDSTVIAAILQKRDVLFIQKIMYNDGRDNKRATLEQAMLPQLLNGEIFMLLYEEEEEQLQQKLQQLRGLKKIKTSDLISNYLMFFVLFVHKIIKKNEEGKILTELEKEDEKKKFIKENIDKIKEKLKERKNGTNVKEDVRNFTSDKQGQSVSYVRMEDKESHSPQKGPKMGRHIGDGVSSGGGSEGEACNFAKICEGLTCAFRICILLLVCNLRSKGDPEERVFLEKRQNDALPFLSRIGEAQNEDQTYEQNRTSQSQEGRGEFFNRSSTDGSTLSFRLHLLYISLCYYHMYLLNGDDVYYLHVSLLLFLNIFPHFRNKEIRHYLSTSKEVFVTLLFYAYAERGEKRCTDVEVINIFQSINEVFLECDFFTVSTLFVLKGIDMHLALLERNIKDIKMGRKVEEHTEKQGSEESSSKITCEQKSGKNVHYYTFDEESNDNTILEKKDDISLDEKLKKIMDVSISLYNNITECSYLFLDMHLLSVYEHLIHVSLYMIKDVYNLFDTLKREKEKKTLLEYIHMAYRNLLEVYIIYLKYNYLNYSQTECASEKVYRNVEHICKSGEKIKKEFFSLLGHECDNGREEIKKGDISENKPTREYTKSHFYDNKIFLYDKINSIDKEVTHLDGFIFVVNDDLNREAWTSKCDHDFFHKRKEYNFDIVSSIISDNNILYRFIYEHILKENNLNFEIEEREQNIFQVSHLHDEMSFSKFFKENLKEIDQKVEEIFTLIKMGKCSTAVIGPGPMNSSLTGVGDNVHIDVSHYNEFFQIFQFKKVKLAHIKFDVCNFYHTKYSNMAINKMKKMYRSFSKCRGHREYEKFVVSSSSSTSCSQKGGENEKKKWIHYDDNIHYFCYNFGEIQFLFKNIKKYKKKSLEYFSLFNQTTLHLDILINSSEAYFYFNFFTKSFDEYIKNYREMLNSFSYPLQFIEHKQYLSYKRELTLKCALLLKDIYICKKWNTLNENIYFNSYNKKKNLNFDDNLCGILSTEEKKIILQVVKYYFAFLNTYPIEKEATTVIIFENEEEKKSYFDIYFYVCKTLSTVEDKNFMTQAINHYKYLLSYSLKNKMYQDDKYNEHMQNFCKKSIYMLSLKLNELH</sequence>
<feature type="region of interest" description="Disordered" evidence="1">
    <location>
        <begin position="1202"/>
        <end position="1228"/>
    </location>
</feature>
<evidence type="ECO:0000256" key="1">
    <source>
        <dbReference type="SAM" id="MobiDB-lite"/>
    </source>
</evidence>
<keyword evidence="3" id="KW-1185">Reference proteome</keyword>
<evidence type="ECO:0000313" key="2">
    <source>
        <dbReference type="EMBL" id="SBT41264.1"/>
    </source>
</evidence>
<feature type="compositionally biased region" description="Acidic residues" evidence="1">
    <location>
        <begin position="249"/>
        <end position="264"/>
    </location>
</feature>
<dbReference type="PANTHER" id="PTHR36593">
    <property type="entry name" value="EXPORTED SERINE/THREONINE PROTEIN KINASE"/>
    <property type="match status" value="1"/>
</dbReference>
<proteinExistence type="predicted"/>
<dbReference type="PANTHER" id="PTHR36593:SF1">
    <property type="entry name" value="EXPORTED SERINE_THREONINE PROTEIN KINASE"/>
    <property type="match status" value="1"/>
</dbReference>
<gene>
    <name evidence="2" type="ORF">POVWA1_043620</name>
</gene>
<dbReference type="EMBL" id="FLRD01000119">
    <property type="protein sequence ID" value="SBT41264.1"/>
    <property type="molecule type" value="Genomic_DNA"/>
</dbReference>
<protein>
    <submittedName>
        <fullName evidence="2">Uncharacterized protein</fullName>
    </submittedName>
</protein>
<feature type="region of interest" description="Disordered" evidence="1">
    <location>
        <begin position="216"/>
        <end position="264"/>
    </location>
</feature>
<organism evidence="2 3">
    <name type="scientific">Plasmodium ovale wallikeri</name>
    <dbReference type="NCBI Taxonomy" id="864142"/>
    <lineage>
        <taxon>Eukaryota</taxon>
        <taxon>Sar</taxon>
        <taxon>Alveolata</taxon>
        <taxon>Apicomplexa</taxon>
        <taxon>Aconoidasida</taxon>
        <taxon>Haemosporida</taxon>
        <taxon>Plasmodiidae</taxon>
        <taxon>Plasmodium</taxon>
        <taxon>Plasmodium (Plasmodium)</taxon>
    </lineage>
</organism>
<accession>A0A1A8ZBT3</accession>
<feature type="compositionally biased region" description="Polar residues" evidence="1">
    <location>
        <begin position="1207"/>
        <end position="1217"/>
    </location>
</feature>
<feature type="compositionally biased region" description="Basic and acidic residues" evidence="1">
    <location>
        <begin position="225"/>
        <end position="248"/>
    </location>
</feature>
<feature type="region of interest" description="Disordered" evidence="1">
    <location>
        <begin position="122"/>
        <end position="147"/>
    </location>
</feature>
<feature type="region of interest" description="Disordered" evidence="1">
    <location>
        <begin position="1113"/>
        <end position="1137"/>
    </location>
</feature>
<evidence type="ECO:0000313" key="3">
    <source>
        <dbReference type="Proteomes" id="UP000078555"/>
    </source>
</evidence>
<name>A0A1A8ZBT3_PLAOA</name>
<dbReference type="Proteomes" id="UP000078555">
    <property type="component" value="Unassembled WGS sequence"/>
</dbReference>